<organism evidence="1">
    <name type="scientific">Medioppia subpectinata</name>
    <dbReference type="NCBI Taxonomy" id="1979941"/>
    <lineage>
        <taxon>Eukaryota</taxon>
        <taxon>Metazoa</taxon>
        <taxon>Ecdysozoa</taxon>
        <taxon>Arthropoda</taxon>
        <taxon>Chelicerata</taxon>
        <taxon>Arachnida</taxon>
        <taxon>Acari</taxon>
        <taxon>Acariformes</taxon>
        <taxon>Sarcoptiformes</taxon>
        <taxon>Oribatida</taxon>
        <taxon>Brachypylina</taxon>
        <taxon>Oppioidea</taxon>
        <taxon>Oppiidae</taxon>
        <taxon>Medioppia</taxon>
    </lineage>
</organism>
<name>A0A7R9QCA0_9ACAR</name>
<reference evidence="1" key="1">
    <citation type="submission" date="2020-11" db="EMBL/GenBank/DDBJ databases">
        <authorList>
            <person name="Tran Van P."/>
        </authorList>
    </citation>
    <scope>NUCLEOTIDE SEQUENCE</scope>
</reference>
<dbReference type="AlphaFoldDB" id="A0A7R9QCA0"/>
<keyword evidence="2" id="KW-1185">Reference proteome</keyword>
<evidence type="ECO:0000313" key="1">
    <source>
        <dbReference type="EMBL" id="CAD7639389.1"/>
    </source>
</evidence>
<dbReference type="EMBL" id="CAJPIZ010022026">
    <property type="protein sequence ID" value="CAG2117818.1"/>
    <property type="molecule type" value="Genomic_DNA"/>
</dbReference>
<feature type="non-terminal residue" evidence="1">
    <location>
        <position position="1"/>
    </location>
</feature>
<evidence type="ECO:0000313" key="2">
    <source>
        <dbReference type="Proteomes" id="UP000759131"/>
    </source>
</evidence>
<gene>
    <name evidence="1" type="ORF">OSB1V03_LOCUS17771</name>
</gene>
<dbReference type="Proteomes" id="UP000759131">
    <property type="component" value="Unassembled WGS sequence"/>
</dbReference>
<accession>A0A7R9QCA0</accession>
<proteinExistence type="predicted"/>
<sequence length="64" mass="7847">MEVKSKITNKSSWVYPLFWKGWRTESLSYEHLSRCSKDDEALVVVQQLESNWDIERRKRNPKFW</sequence>
<dbReference type="EMBL" id="OC876601">
    <property type="protein sequence ID" value="CAD7639389.1"/>
    <property type="molecule type" value="Genomic_DNA"/>
</dbReference>
<protein>
    <submittedName>
        <fullName evidence="1">Uncharacterized protein</fullName>
    </submittedName>
</protein>